<keyword evidence="1" id="KW-1133">Transmembrane helix</keyword>
<protein>
    <submittedName>
        <fullName evidence="2">Uncharacterized protein</fullName>
    </submittedName>
</protein>
<reference evidence="2" key="1">
    <citation type="journal article" date="2015" name="J. Biotechnol.">
        <title>Genome sequence of a white rot fungus Schizopora paradoxa KUC8140 for wood decay and mycoremediation.</title>
        <authorList>
            <person name="Min B."/>
            <person name="Park H."/>
            <person name="Jang Y."/>
            <person name="Kim J.J."/>
            <person name="Kim K.H."/>
            <person name="Pangilinan J."/>
            <person name="Lipzen A."/>
            <person name="Riley R."/>
            <person name="Grigoriev I.V."/>
            <person name="Spatafora J.W."/>
            <person name="Choi I.G."/>
        </authorList>
    </citation>
    <scope>NUCLEOTIDE SEQUENCE</scope>
    <source>
        <strain evidence="2">KUC8140</strain>
    </source>
</reference>
<gene>
    <name evidence="2" type="ORF">Schpa_000063</name>
</gene>
<sequence length="456" mass="52272">MMLMLNYIKHNNFKGHTNNSVYSLLYSLNFHTSTSAYSDKINQTLVDRTLNASNERLSNLQLIKYKENVVESEIPNSDDSVSSYDSNFPWLMDENNQILDYNKQIDVFKGVKMISYYLEKRFDLDKDQISNVKISELLEPFKDNNNVTVLELFNHFGNIYNNNKDSLIKDLIQDTTKSLTLNKMSSVENASMSTLKPLGTFGDTTLNEVSVSLLNLRWDLILNNAKLTIHAAPLAMNLLSYTFFIKGYMKYVHNRPYDFGPYAASLPKQQRQRNIRLAIFSLVGAPLTLCFIKASSALSIRNIFDLSISGSAPELPNNNTPLINNTGFLLLLSKLNNKIPSWVKLAFKLLFFIIILLKLLGYSIITDVFNDLYFLKKLVYIGSSLVILFDVLNLYLIHKFANKKVKIPAVLPDFIINWLTDFEELSSTQRSIKVFKKECYINISIYLVIMILITLI</sequence>
<proteinExistence type="predicted"/>
<keyword evidence="1" id="KW-0812">Transmembrane</keyword>
<keyword evidence="1" id="KW-0472">Membrane</keyword>
<evidence type="ECO:0000256" key="1">
    <source>
        <dbReference type="SAM" id="Phobius"/>
    </source>
</evidence>
<name>A0A5B9RKV5_9AGAM</name>
<feature type="transmembrane region" description="Helical" evidence="1">
    <location>
        <begin position="439"/>
        <end position="455"/>
    </location>
</feature>
<organism evidence="2">
    <name type="scientific">Schizopora paradoxa</name>
    <dbReference type="NCBI Taxonomy" id="27342"/>
    <lineage>
        <taxon>Eukaryota</taxon>
        <taxon>Fungi</taxon>
        <taxon>Dikarya</taxon>
        <taxon>Basidiomycota</taxon>
        <taxon>Agaricomycotina</taxon>
        <taxon>Agaricomycetes</taxon>
        <taxon>Hymenochaetales</taxon>
        <taxon>Schizoporaceae</taxon>
        <taxon>Schizopora</taxon>
    </lineage>
</organism>
<evidence type="ECO:0000313" key="2">
    <source>
        <dbReference type="EMBL" id="QEG57237.1"/>
    </source>
</evidence>
<feature type="transmembrane region" description="Helical" evidence="1">
    <location>
        <begin position="345"/>
        <end position="365"/>
    </location>
</feature>
<geneLocation type="mitochondrion" evidence="2"/>
<accession>A0A5B9RKV5</accession>
<dbReference type="AlphaFoldDB" id="A0A5B9RKV5"/>
<feature type="transmembrane region" description="Helical" evidence="1">
    <location>
        <begin position="377"/>
        <end position="397"/>
    </location>
</feature>
<reference evidence="2" key="2">
    <citation type="submission" date="2019-03" db="EMBL/GenBank/DDBJ databases">
        <title>Evidence of extensive intraspecific noncoding reshuffling in a 169kb mitochondrial genome of basidiomycete fungus.</title>
        <authorList>
            <person name="Lee H.-H."/>
            <person name="Ke H.-M."/>
            <person name="Lin C.-Y.I."/>
            <person name="Lee T.J."/>
            <person name="Chung C.-L."/>
            <person name="Tsai I.J."/>
        </authorList>
    </citation>
    <scope>NUCLEOTIDE SEQUENCE</scope>
    <source>
        <strain evidence="2">KUC8140</strain>
    </source>
</reference>
<keyword evidence="2" id="KW-0496">Mitochondrion</keyword>
<dbReference type="EMBL" id="MK623261">
    <property type="protein sequence ID" value="QEG57237.1"/>
    <property type="molecule type" value="Genomic_DNA"/>
</dbReference>